<proteinExistence type="predicted"/>
<evidence type="ECO:0000313" key="2">
    <source>
        <dbReference type="EMBL" id="KAD3067391.1"/>
    </source>
</evidence>
<dbReference type="EMBL" id="SZYD01000017">
    <property type="protein sequence ID" value="KAD3067391.1"/>
    <property type="molecule type" value="Genomic_DNA"/>
</dbReference>
<feature type="region of interest" description="Disordered" evidence="1">
    <location>
        <begin position="1"/>
        <end position="58"/>
    </location>
</feature>
<reference evidence="2 3" key="1">
    <citation type="submission" date="2019-05" db="EMBL/GenBank/DDBJ databases">
        <title>Mikania micrantha, genome provides insights into the molecular mechanism of rapid growth.</title>
        <authorList>
            <person name="Liu B."/>
        </authorList>
    </citation>
    <scope>NUCLEOTIDE SEQUENCE [LARGE SCALE GENOMIC DNA]</scope>
    <source>
        <strain evidence="2">NLD-2019</strain>
        <tissue evidence="2">Leaf</tissue>
    </source>
</reference>
<accession>A0A5N6M0Z7</accession>
<comment type="caution">
    <text evidence="2">The sequence shown here is derived from an EMBL/GenBank/DDBJ whole genome shotgun (WGS) entry which is preliminary data.</text>
</comment>
<name>A0A5N6M0Z7_9ASTR</name>
<evidence type="ECO:0000256" key="1">
    <source>
        <dbReference type="SAM" id="MobiDB-lite"/>
    </source>
</evidence>
<dbReference type="OrthoDB" id="1922492at2759"/>
<evidence type="ECO:0000313" key="3">
    <source>
        <dbReference type="Proteomes" id="UP000326396"/>
    </source>
</evidence>
<dbReference type="Proteomes" id="UP000326396">
    <property type="component" value="Linkage Group LG7"/>
</dbReference>
<gene>
    <name evidence="2" type="ORF">E3N88_35271</name>
</gene>
<keyword evidence="3" id="KW-1185">Reference proteome</keyword>
<sequence length="95" mass="9906">MASDGGHTNDATARRRRIAEKGSDRLALITGSRAPNPSTSSPAQSLHSSNASCPPSLTGLRWSDEGLGGGVRHQWSCGGVNIKRRGRGRGRKGVG</sequence>
<feature type="compositionally biased region" description="Polar residues" evidence="1">
    <location>
        <begin position="33"/>
        <end position="55"/>
    </location>
</feature>
<organism evidence="2 3">
    <name type="scientific">Mikania micrantha</name>
    <name type="common">bitter vine</name>
    <dbReference type="NCBI Taxonomy" id="192012"/>
    <lineage>
        <taxon>Eukaryota</taxon>
        <taxon>Viridiplantae</taxon>
        <taxon>Streptophyta</taxon>
        <taxon>Embryophyta</taxon>
        <taxon>Tracheophyta</taxon>
        <taxon>Spermatophyta</taxon>
        <taxon>Magnoliopsida</taxon>
        <taxon>eudicotyledons</taxon>
        <taxon>Gunneridae</taxon>
        <taxon>Pentapetalae</taxon>
        <taxon>asterids</taxon>
        <taxon>campanulids</taxon>
        <taxon>Asterales</taxon>
        <taxon>Asteraceae</taxon>
        <taxon>Asteroideae</taxon>
        <taxon>Heliantheae alliance</taxon>
        <taxon>Eupatorieae</taxon>
        <taxon>Mikania</taxon>
    </lineage>
</organism>
<protein>
    <submittedName>
        <fullName evidence="2">Uncharacterized protein</fullName>
    </submittedName>
</protein>
<dbReference type="AlphaFoldDB" id="A0A5N6M0Z7"/>